<dbReference type="PANTHER" id="PTHR42953:SF1">
    <property type="entry name" value="METAL-BINDING PROTEIN HI_0362-RELATED"/>
    <property type="match status" value="1"/>
</dbReference>
<feature type="chain" id="PRO_5047084414" evidence="6">
    <location>
        <begin position="23"/>
        <end position="297"/>
    </location>
</feature>
<dbReference type="SUPFAM" id="SSF53807">
    <property type="entry name" value="Helical backbone' metal receptor"/>
    <property type="match status" value="1"/>
</dbReference>
<comment type="caution">
    <text evidence="7">The sequence shown here is derived from an EMBL/GenBank/DDBJ whole genome shotgun (WGS) entry which is preliminary data.</text>
</comment>
<evidence type="ECO:0000256" key="1">
    <source>
        <dbReference type="ARBA" id="ARBA00004196"/>
    </source>
</evidence>
<dbReference type="InterPro" id="IPR050492">
    <property type="entry name" value="Bact_metal-bind_prot9"/>
</dbReference>
<feature type="signal peptide" evidence="6">
    <location>
        <begin position="1"/>
        <end position="22"/>
    </location>
</feature>
<dbReference type="Gene3D" id="3.40.50.1980">
    <property type="entry name" value="Nitrogenase molybdenum iron protein domain"/>
    <property type="match status" value="1"/>
</dbReference>
<name>A0ABP8Z6M9_9MICO</name>
<dbReference type="InterPro" id="IPR006127">
    <property type="entry name" value="ZnuA-like"/>
</dbReference>
<evidence type="ECO:0000256" key="4">
    <source>
        <dbReference type="ARBA" id="ARBA00022729"/>
    </source>
</evidence>
<evidence type="ECO:0000256" key="5">
    <source>
        <dbReference type="SAM" id="Coils"/>
    </source>
</evidence>
<proteinExistence type="predicted"/>
<gene>
    <name evidence="7" type="ORF">GCM10025783_20240</name>
</gene>
<dbReference type="PROSITE" id="PS51257">
    <property type="entry name" value="PROKAR_LIPOPROTEIN"/>
    <property type="match status" value="1"/>
</dbReference>
<dbReference type="EMBL" id="BAABLP010000004">
    <property type="protein sequence ID" value="GAA4748044.1"/>
    <property type="molecule type" value="Genomic_DNA"/>
</dbReference>
<keyword evidence="4 6" id="KW-0732">Signal</keyword>
<dbReference type="Proteomes" id="UP001500121">
    <property type="component" value="Unassembled WGS sequence"/>
</dbReference>
<keyword evidence="5" id="KW-0175">Coiled coil</keyword>
<keyword evidence="3" id="KW-0479">Metal-binding</keyword>
<feature type="coiled-coil region" evidence="5">
    <location>
        <begin position="155"/>
        <end position="182"/>
    </location>
</feature>
<dbReference type="PANTHER" id="PTHR42953">
    <property type="entry name" value="HIGH-AFFINITY ZINC UPTAKE SYSTEM PROTEIN ZNUA-RELATED"/>
    <property type="match status" value="1"/>
</dbReference>
<keyword evidence="2" id="KW-0813">Transport</keyword>
<evidence type="ECO:0000256" key="2">
    <source>
        <dbReference type="ARBA" id="ARBA00022448"/>
    </source>
</evidence>
<comment type="subcellular location">
    <subcellularLocation>
        <location evidence="1">Cell envelope</location>
    </subcellularLocation>
</comment>
<sequence>MQRLAVLLVVPLLLLTGCSASAGAEDGGRIRVVASTDVWGDVVRQVGGSAVQVDSLIDDPSRDPHDFQADARDQLAVSRARLVVVNGGGYDDFLTQLLKNAPDSTARIDAADVSGLDRTPDSGEFNEHLWYDVPVVSEVAGRIARELTRIDPERKATFTSRLNRFREQLDGLERTEADIRRTAQGKGVAITEPVPLYMTEALGLVNRTSPDFSEAIEEGDDVAPALLREQLALLSEHRVAVLAYNEQTTGATTEQVLAAAKAADVPVVGVRETLPEGKGYVAWMQQDLAALRAAVSR</sequence>
<accession>A0ABP8Z6M9</accession>
<dbReference type="RefSeq" id="WP_345481038.1">
    <property type="nucleotide sequence ID" value="NZ_BAABLP010000004.1"/>
</dbReference>
<evidence type="ECO:0000256" key="3">
    <source>
        <dbReference type="ARBA" id="ARBA00022723"/>
    </source>
</evidence>
<evidence type="ECO:0000256" key="6">
    <source>
        <dbReference type="SAM" id="SignalP"/>
    </source>
</evidence>
<keyword evidence="8" id="KW-1185">Reference proteome</keyword>
<reference evidence="8" key="1">
    <citation type="journal article" date="2019" name="Int. J. Syst. Evol. Microbiol.">
        <title>The Global Catalogue of Microorganisms (GCM) 10K type strain sequencing project: providing services to taxonomists for standard genome sequencing and annotation.</title>
        <authorList>
            <consortium name="The Broad Institute Genomics Platform"/>
            <consortium name="The Broad Institute Genome Sequencing Center for Infectious Disease"/>
            <person name="Wu L."/>
            <person name="Ma J."/>
        </authorList>
    </citation>
    <scope>NUCLEOTIDE SEQUENCE [LARGE SCALE GENOMIC DNA]</scope>
    <source>
        <strain evidence="8">JCM 19015</strain>
    </source>
</reference>
<evidence type="ECO:0000313" key="8">
    <source>
        <dbReference type="Proteomes" id="UP001500121"/>
    </source>
</evidence>
<evidence type="ECO:0000313" key="7">
    <source>
        <dbReference type="EMBL" id="GAA4748044.1"/>
    </source>
</evidence>
<dbReference type="Pfam" id="PF01297">
    <property type="entry name" value="ZnuA"/>
    <property type="match status" value="1"/>
</dbReference>
<organism evidence="7 8">
    <name type="scientific">Amnibacterium soli</name>
    <dbReference type="NCBI Taxonomy" id="1282736"/>
    <lineage>
        <taxon>Bacteria</taxon>
        <taxon>Bacillati</taxon>
        <taxon>Actinomycetota</taxon>
        <taxon>Actinomycetes</taxon>
        <taxon>Micrococcales</taxon>
        <taxon>Microbacteriaceae</taxon>
        <taxon>Amnibacterium</taxon>
    </lineage>
</organism>
<protein>
    <submittedName>
        <fullName evidence="7">Zinc ABC transporter substrate-binding protein</fullName>
    </submittedName>
</protein>